<gene>
    <name evidence="2" type="ORF">P153DRAFT_368143</name>
</gene>
<dbReference type="AlphaFoldDB" id="A0A6A6A6J6"/>
<feature type="compositionally biased region" description="Polar residues" evidence="1">
    <location>
        <begin position="1"/>
        <end position="10"/>
    </location>
</feature>
<accession>A0A6A6A6J6</accession>
<sequence length="88" mass="9791">MGQSQSQQPVETPEPAISAEERAQALEEMRAKQQAALDKRFAKKPTAALTAIPQATKASRKLNALEQMSKENVGWRDADAQADLRRWD</sequence>
<dbReference type="OrthoDB" id="3798255at2759"/>
<dbReference type="RefSeq" id="XP_033521898.1">
    <property type="nucleotide sequence ID" value="XM_033668441.1"/>
</dbReference>
<reference evidence="2" key="1">
    <citation type="journal article" date="2020" name="Stud. Mycol.">
        <title>101 Dothideomycetes genomes: a test case for predicting lifestyles and emergence of pathogens.</title>
        <authorList>
            <person name="Haridas S."/>
            <person name="Albert R."/>
            <person name="Binder M."/>
            <person name="Bloem J."/>
            <person name="Labutti K."/>
            <person name="Salamov A."/>
            <person name="Andreopoulos B."/>
            <person name="Baker S."/>
            <person name="Barry K."/>
            <person name="Bills G."/>
            <person name="Bluhm B."/>
            <person name="Cannon C."/>
            <person name="Castanera R."/>
            <person name="Culley D."/>
            <person name="Daum C."/>
            <person name="Ezra D."/>
            <person name="Gonzalez J."/>
            <person name="Henrissat B."/>
            <person name="Kuo A."/>
            <person name="Liang C."/>
            <person name="Lipzen A."/>
            <person name="Lutzoni F."/>
            <person name="Magnuson J."/>
            <person name="Mondo S."/>
            <person name="Nolan M."/>
            <person name="Ohm R."/>
            <person name="Pangilinan J."/>
            <person name="Park H.-J."/>
            <person name="Ramirez L."/>
            <person name="Alfaro M."/>
            <person name="Sun H."/>
            <person name="Tritt A."/>
            <person name="Yoshinaga Y."/>
            <person name="Zwiers L.-H."/>
            <person name="Turgeon B."/>
            <person name="Goodwin S."/>
            <person name="Spatafora J."/>
            <person name="Crous P."/>
            <person name="Grigoriev I."/>
        </authorList>
    </citation>
    <scope>NUCLEOTIDE SEQUENCE</scope>
    <source>
        <strain evidence="2">CBS 119687</strain>
    </source>
</reference>
<proteinExistence type="predicted"/>
<evidence type="ECO:0000313" key="3">
    <source>
        <dbReference type="Proteomes" id="UP000799771"/>
    </source>
</evidence>
<protein>
    <submittedName>
        <fullName evidence="2">Uncharacterized protein</fullName>
    </submittedName>
</protein>
<dbReference type="GeneID" id="54408873"/>
<name>A0A6A6A6J6_9PLEO</name>
<evidence type="ECO:0000256" key="1">
    <source>
        <dbReference type="SAM" id="MobiDB-lite"/>
    </source>
</evidence>
<feature type="region of interest" description="Disordered" evidence="1">
    <location>
        <begin position="1"/>
        <end position="32"/>
    </location>
</feature>
<dbReference type="EMBL" id="ML977510">
    <property type="protein sequence ID" value="KAF2127509.1"/>
    <property type="molecule type" value="Genomic_DNA"/>
</dbReference>
<evidence type="ECO:0000313" key="2">
    <source>
        <dbReference type="EMBL" id="KAF2127509.1"/>
    </source>
</evidence>
<dbReference type="Proteomes" id="UP000799771">
    <property type="component" value="Unassembled WGS sequence"/>
</dbReference>
<organism evidence="2 3">
    <name type="scientific">Dothidotthia symphoricarpi CBS 119687</name>
    <dbReference type="NCBI Taxonomy" id="1392245"/>
    <lineage>
        <taxon>Eukaryota</taxon>
        <taxon>Fungi</taxon>
        <taxon>Dikarya</taxon>
        <taxon>Ascomycota</taxon>
        <taxon>Pezizomycotina</taxon>
        <taxon>Dothideomycetes</taxon>
        <taxon>Pleosporomycetidae</taxon>
        <taxon>Pleosporales</taxon>
        <taxon>Dothidotthiaceae</taxon>
        <taxon>Dothidotthia</taxon>
    </lineage>
</organism>
<feature type="compositionally biased region" description="Basic and acidic residues" evidence="1">
    <location>
        <begin position="19"/>
        <end position="31"/>
    </location>
</feature>
<keyword evidence="3" id="KW-1185">Reference proteome</keyword>